<evidence type="ECO:0000313" key="1">
    <source>
        <dbReference type="EMBL" id="CAI9958783.1"/>
    </source>
</evidence>
<comment type="caution">
    <text evidence="1">The sequence shown here is derived from an EMBL/GenBank/DDBJ whole genome shotgun (WGS) entry which is preliminary data.</text>
</comment>
<accession>A0AA86V7V5</accession>
<organism evidence="1">
    <name type="scientific">Hexamita inflata</name>
    <dbReference type="NCBI Taxonomy" id="28002"/>
    <lineage>
        <taxon>Eukaryota</taxon>
        <taxon>Metamonada</taxon>
        <taxon>Diplomonadida</taxon>
        <taxon>Hexamitidae</taxon>
        <taxon>Hexamitinae</taxon>
        <taxon>Hexamita</taxon>
    </lineage>
</organism>
<dbReference type="EMBL" id="CATOUU010000909">
    <property type="protein sequence ID" value="CAI9958783.1"/>
    <property type="molecule type" value="Genomic_DNA"/>
</dbReference>
<name>A0AA86V7V5_9EUKA</name>
<proteinExistence type="predicted"/>
<reference evidence="1" key="1">
    <citation type="submission" date="2023-06" db="EMBL/GenBank/DDBJ databases">
        <authorList>
            <person name="Kurt Z."/>
        </authorList>
    </citation>
    <scope>NUCLEOTIDE SEQUENCE</scope>
</reference>
<reference evidence="2 3" key="2">
    <citation type="submission" date="2024-07" db="EMBL/GenBank/DDBJ databases">
        <authorList>
            <person name="Akdeniz Z."/>
        </authorList>
    </citation>
    <scope>NUCLEOTIDE SEQUENCE [LARGE SCALE GENOMIC DNA]</scope>
</reference>
<sequence length="150" mass="17637">MTNKSAFKQLNVIQDDSNFFESLQDLIQESKKKIEPCISVVTGQDLNINRIRKKYVQDSEVIRDTDNQQYAQTQQKRYFEHLNAEKIAEYWGRPSHWESVTQRDIQRASTNIQPEAIQPKEQSKTCRLTDNQKSKLLSMGLFLQQVDTRK</sequence>
<protein>
    <submittedName>
        <fullName evidence="2">Hypothetical_protein</fullName>
    </submittedName>
</protein>
<dbReference type="EMBL" id="CAXDID020000076">
    <property type="protein sequence ID" value="CAL6016505.1"/>
    <property type="molecule type" value="Genomic_DNA"/>
</dbReference>
<evidence type="ECO:0000313" key="2">
    <source>
        <dbReference type="EMBL" id="CAL6016505.1"/>
    </source>
</evidence>
<dbReference type="Proteomes" id="UP001642409">
    <property type="component" value="Unassembled WGS sequence"/>
</dbReference>
<dbReference type="AlphaFoldDB" id="A0AA86V7V5"/>
<keyword evidence="3" id="KW-1185">Reference proteome</keyword>
<gene>
    <name evidence="2" type="ORF">HINF_LOCUS25541</name>
    <name evidence="1" type="ORF">HINF_LOCUS46428</name>
</gene>
<evidence type="ECO:0000313" key="3">
    <source>
        <dbReference type="Proteomes" id="UP001642409"/>
    </source>
</evidence>